<gene>
    <name evidence="1" type="ORF">SAMN05444320_11321</name>
</gene>
<reference evidence="1 2" key="1">
    <citation type="submission" date="2016-11" db="EMBL/GenBank/DDBJ databases">
        <authorList>
            <person name="Jaros S."/>
            <person name="Januszkiewicz K."/>
            <person name="Wedrychowicz H."/>
        </authorList>
    </citation>
    <scope>NUCLEOTIDE SEQUENCE [LARGE SCALE GENOMIC DNA]</scope>
    <source>
        <strain evidence="1 2">DSM 44523</strain>
    </source>
</reference>
<dbReference type="AlphaFoldDB" id="A0A1M5M7Q1"/>
<proteinExistence type="predicted"/>
<dbReference type="STRING" id="2017.SAMN05444320_11321"/>
<sequence length="83" mass="8750">MWARAPPRRQAVSVCSRSNRVSSSGSLPVVAAASLISARPAWDTARRVEGRRRGVVTFLAGLWAGSMSCSTPAPPPVSVLKCT</sequence>
<organism evidence="1 2">
    <name type="scientific">Streptoalloteichus hindustanus</name>
    <dbReference type="NCBI Taxonomy" id="2017"/>
    <lineage>
        <taxon>Bacteria</taxon>
        <taxon>Bacillati</taxon>
        <taxon>Actinomycetota</taxon>
        <taxon>Actinomycetes</taxon>
        <taxon>Pseudonocardiales</taxon>
        <taxon>Pseudonocardiaceae</taxon>
        <taxon>Streptoalloteichus</taxon>
    </lineage>
</organism>
<keyword evidence="2" id="KW-1185">Reference proteome</keyword>
<accession>A0A1M5M7Q1</accession>
<name>A0A1M5M7Q1_STRHI</name>
<evidence type="ECO:0000313" key="2">
    <source>
        <dbReference type="Proteomes" id="UP000184501"/>
    </source>
</evidence>
<dbReference type="Proteomes" id="UP000184501">
    <property type="component" value="Unassembled WGS sequence"/>
</dbReference>
<dbReference type="EMBL" id="FQVN01000013">
    <property type="protein sequence ID" value="SHG73290.1"/>
    <property type="molecule type" value="Genomic_DNA"/>
</dbReference>
<protein>
    <submittedName>
        <fullName evidence="1">Uncharacterized protein</fullName>
    </submittedName>
</protein>
<evidence type="ECO:0000313" key="1">
    <source>
        <dbReference type="EMBL" id="SHG73290.1"/>
    </source>
</evidence>